<dbReference type="SUPFAM" id="SSF47473">
    <property type="entry name" value="EF-hand"/>
    <property type="match status" value="1"/>
</dbReference>
<feature type="compositionally biased region" description="Low complexity" evidence="6">
    <location>
        <begin position="270"/>
        <end position="285"/>
    </location>
</feature>
<keyword evidence="9" id="KW-1185">Reference proteome</keyword>
<dbReference type="EMBL" id="JAEHOE010000151">
    <property type="protein sequence ID" value="KAG2484356.1"/>
    <property type="molecule type" value="Genomic_DNA"/>
</dbReference>
<evidence type="ECO:0000313" key="8">
    <source>
        <dbReference type="EMBL" id="KAG2484356.1"/>
    </source>
</evidence>
<comment type="subcellular location">
    <subcellularLocation>
        <location evidence="1">Cytoplasm</location>
    </subcellularLocation>
</comment>
<feature type="compositionally biased region" description="Polar residues" evidence="6">
    <location>
        <begin position="459"/>
        <end position="468"/>
    </location>
</feature>
<feature type="compositionally biased region" description="Gly residues" evidence="6">
    <location>
        <begin position="408"/>
        <end position="417"/>
    </location>
</feature>
<feature type="region of interest" description="Disordered" evidence="6">
    <location>
        <begin position="839"/>
        <end position="1007"/>
    </location>
</feature>
<keyword evidence="5" id="KW-0106">Calcium</keyword>
<dbReference type="OrthoDB" id="186625at2759"/>
<feature type="compositionally biased region" description="Low complexity" evidence="6">
    <location>
        <begin position="527"/>
        <end position="536"/>
    </location>
</feature>
<sequence length="1207" mass="121270">MLQRSDAFERLRRPSEEEAHAEHWATQSEPEPIPEGPPQLPQSYRPVERRKFLKKELLYRLTYAEARDWCLAHRRQLNPLPLPEAIEHRIRQWFDLVDDDGSGALDASELEFALKASGIPANTSAIMEIIKLFDFDKDGEIAWREFHHFLCYEVMADKNPLGAEYVLPSGMSLPISSMIGAIRRRKLMQDVEQGGGARDHWVNEGPEFLRFLLESEAYTFDQADTSKELLRRILNYKPTPSKAADLEAVAEHRNRIEKLKRRLLRSNTNRPGSAAASRPGSPGSRGLHRHSSNSRPGTSDGGGLRFGGVTDDGGMTSDGGGLSDGGDWHGQVLRRNVNRSQVRFAMAAIAAAEASLAAEAAAEAAAARRRRGGDGAAADPDVTFLTSVPEASREWNDGGDADVDGSSSDGGDGGGDGPLAASAAAREAAARVDAMRRVEEVLDMHHHKTRTPRPRPWPQSVSLSSLRATATPREPVLDTLEAATAPPPPPARSLASRGGGGGGGGGRNSSYEDLSAAALAGGGGVVTTGPSGPSGSEGEGSSDDEAAWDADLTAPPTDGGGAAGGGGGGATSRHKGPTAPSPLPAVPRLAMHLLPRTLSTAGPYSARLAQSARLTPSACASVAGSLSSRAATPGDRTSPNGTGQVGSAAAAAAAAAEPGPADFAAEPSGPATTAGGLAAFVRSAGPSRHASFLRSGGSSRLAASGPASGPQPPMSFPAVPSPPPPQPPRLGTGRAEAAAAAADIRRSAWNAPGATNGGWPQAPPPAPNPLASVASFATVSAGGGLSSPPSAWAPPPDPDALRPATAAAAAAANLVSAGLSSSGSGTVRLVSATGFGTPLRVGDGCTTPRGHSSQGLRPTPAPGHAGPASSAARVSTATGQHLDHGVEVVPMDWWGGGGGGGGHSGAPSPRPGTSQAPRPGTSAAGARPGQRAASWSTTNAPGGLTSGPGQGGMMASPRGGGGGAGGGSTDRRRSVEVETRGGVGWGGGPPAAMHPPGASREGSMTSPSIRGRLMRSCLASSLRASSPAMVAAAATAAAAAAAAAGGGEGVSPASTTGGGTGSGAAHSFSGSSAASGGGGFTPPRKRHTGPIFGANVVAKPPPPEPPPAMQPPPAAPAWPQHKRAPGLGPGRPELSPRPATAAGGNGTTGGKGAWPWPWRDAVALPPGGGSAKARTEAGAWAAGEDGAAPPRSAASAVGRLKASWLNK</sequence>
<feature type="compositionally biased region" description="Low complexity" evidence="6">
    <location>
        <begin position="1063"/>
        <end position="1074"/>
    </location>
</feature>
<dbReference type="Pfam" id="PF13499">
    <property type="entry name" value="EF-hand_7"/>
    <property type="match status" value="1"/>
</dbReference>
<gene>
    <name evidence="8" type="ORF">HYH03_016775</name>
</gene>
<evidence type="ECO:0000256" key="5">
    <source>
        <dbReference type="ARBA" id="ARBA00022837"/>
    </source>
</evidence>
<dbReference type="InterPro" id="IPR011992">
    <property type="entry name" value="EF-hand-dom_pair"/>
</dbReference>
<dbReference type="Gene3D" id="1.10.238.10">
    <property type="entry name" value="EF-hand"/>
    <property type="match status" value="1"/>
</dbReference>
<dbReference type="InterPro" id="IPR018247">
    <property type="entry name" value="EF_Hand_1_Ca_BS"/>
</dbReference>
<dbReference type="PROSITE" id="PS50222">
    <property type="entry name" value="EF_HAND_2"/>
    <property type="match status" value="2"/>
</dbReference>
<feature type="region of interest" description="Disordered" evidence="6">
    <location>
        <begin position="445"/>
        <end position="585"/>
    </location>
</feature>
<dbReference type="PANTHER" id="PTHR46212:SF3">
    <property type="entry name" value="GH27120P"/>
    <property type="match status" value="1"/>
</dbReference>
<protein>
    <recommendedName>
        <fullName evidence="7">EF-hand domain-containing protein</fullName>
    </recommendedName>
</protein>
<proteinExistence type="predicted"/>
<feature type="region of interest" description="Disordered" evidence="6">
    <location>
        <begin position="1033"/>
        <end position="1207"/>
    </location>
</feature>
<evidence type="ECO:0000313" key="9">
    <source>
        <dbReference type="Proteomes" id="UP000612055"/>
    </source>
</evidence>
<feature type="compositionally biased region" description="Gly residues" evidence="6">
    <location>
        <begin position="558"/>
        <end position="570"/>
    </location>
</feature>
<dbReference type="AlphaFoldDB" id="A0A835XLC1"/>
<organism evidence="8 9">
    <name type="scientific">Edaphochlamys debaryana</name>
    <dbReference type="NCBI Taxonomy" id="47281"/>
    <lineage>
        <taxon>Eukaryota</taxon>
        <taxon>Viridiplantae</taxon>
        <taxon>Chlorophyta</taxon>
        <taxon>core chlorophytes</taxon>
        <taxon>Chlorophyceae</taxon>
        <taxon>CS clade</taxon>
        <taxon>Chlamydomonadales</taxon>
        <taxon>Chlamydomonadales incertae sedis</taxon>
        <taxon>Edaphochlamys</taxon>
    </lineage>
</organism>
<feature type="compositionally biased region" description="Polar residues" evidence="6">
    <location>
        <begin position="628"/>
        <end position="642"/>
    </location>
</feature>
<feature type="domain" description="EF-hand" evidence="7">
    <location>
        <begin position="121"/>
        <end position="156"/>
    </location>
</feature>
<dbReference type="Proteomes" id="UP000612055">
    <property type="component" value="Unassembled WGS sequence"/>
</dbReference>
<feature type="compositionally biased region" description="Low complexity" evidence="6">
    <location>
        <begin position="418"/>
        <end position="427"/>
    </location>
</feature>
<dbReference type="GO" id="GO:0048306">
    <property type="term" value="F:calcium-dependent protein binding"/>
    <property type="evidence" value="ECO:0007669"/>
    <property type="project" value="UniProtKB-ARBA"/>
</dbReference>
<comment type="caution">
    <text evidence="8">The sequence shown here is derived from an EMBL/GenBank/DDBJ whole genome shotgun (WGS) entry which is preliminary data.</text>
</comment>
<evidence type="ECO:0000256" key="6">
    <source>
        <dbReference type="SAM" id="MobiDB-lite"/>
    </source>
</evidence>
<feature type="compositionally biased region" description="Low complexity" evidence="6">
    <location>
        <begin position="1033"/>
        <end position="1043"/>
    </location>
</feature>
<feature type="compositionally biased region" description="Low complexity" evidence="6">
    <location>
        <begin position="1176"/>
        <end position="1188"/>
    </location>
</feature>
<feature type="compositionally biased region" description="Basic and acidic residues" evidence="6">
    <location>
        <begin position="1"/>
        <end position="23"/>
    </location>
</feature>
<evidence type="ECO:0000256" key="4">
    <source>
        <dbReference type="ARBA" id="ARBA00022737"/>
    </source>
</evidence>
<dbReference type="SMART" id="SM00054">
    <property type="entry name" value="EFh"/>
    <property type="match status" value="2"/>
</dbReference>
<feature type="region of interest" description="Disordered" evidence="6">
    <location>
        <begin position="372"/>
        <end position="428"/>
    </location>
</feature>
<feature type="compositionally biased region" description="Low complexity" evidence="6">
    <location>
        <begin position="734"/>
        <end position="751"/>
    </location>
</feature>
<evidence type="ECO:0000256" key="1">
    <source>
        <dbReference type="ARBA" id="ARBA00004496"/>
    </source>
</evidence>
<feature type="domain" description="EF-hand" evidence="7">
    <location>
        <begin position="85"/>
        <end position="120"/>
    </location>
</feature>
<dbReference type="InterPro" id="IPR051426">
    <property type="entry name" value="Peflin/Sorcin_CaBP"/>
</dbReference>
<feature type="region of interest" description="Disordered" evidence="6">
    <location>
        <begin position="260"/>
        <end position="327"/>
    </location>
</feature>
<feature type="compositionally biased region" description="Basic and acidic residues" evidence="6">
    <location>
        <begin position="969"/>
        <end position="979"/>
    </location>
</feature>
<feature type="compositionally biased region" description="Gly residues" evidence="6">
    <location>
        <begin position="1143"/>
        <end position="1152"/>
    </location>
</feature>
<feature type="region of interest" description="Disordered" evidence="6">
    <location>
        <begin position="1"/>
        <end position="45"/>
    </location>
</feature>
<keyword evidence="3" id="KW-0479">Metal-binding</keyword>
<dbReference type="InterPro" id="IPR002048">
    <property type="entry name" value="EF_hand_dom"/>
</dbReference>
<accession>A0A835XLC1</accession>
<reference evidence="8" key="1">
    <citation type="journal article" date="2020" name="bioRxiv">
        <title>Comparative genomics of Chlamydomonas.</title>
        <authorList>
            <person name="Craig R.J."/>
            <person name="Hasan A.R."/>
            <person name="Ness R.W."/>
            <person name="Keightley P.D."/>
        </authorList>
    </citation>
    <scope>NUCLEOTIDE SEQUENCE</scope>
    <source>
        <strain evidence="8">CCAP 11/70</strain>
    </source>
</reference>
<feature type="region of interest" description="Disordered" evidence="6">
    <location>
        <begin position="688"/>
        <end position="802"/>
    </location>
</feature>
<feature type="compositionally biased region" description="Low complexity" evidence="6">
    <location>
        <begin position="693"/>
        <end position="708"/>
    </location>
</feature>
<dbReference type="PANTHER" id="PTHR46212">
    <property type="entry name" value="PEFLIN"/>
    <property type="match status" value="1"/>
</dbReference>
<evidence type="ECO:0000256" key="3">
    <source>
        <dbReference type="ARBA" id="ARBA00022723"/>
    </source>
</evidence>
<feature type="compositionally biased region" description="Gly residues" evidence="6">
    <location>
        <begin position="497"/>
        <end position="507"/>
    </location>
</feature>
<name>A0A835XLC1_9CHLO</name>
<keyword evidence="2" id="KW-0963">Cytoplasm</keyword>
<feature type="compositionally biased region" description="Low complexity" evidence="6">
    <location>
        <begin position="862"/>
        <end position="872"/>
    </location>
</feature>
<feature type="compositionally biased region" description="Gly residues" evidence="6">
    <location>
        <begin position="944"/>
        <end position="968"/>
    </location>
</feature>
<dbReference type="GO" id="GO:0005509">
    <property type="term" value="F:calcium ion binding"/>
    <property type="evidence" value="ECO:0007669"/>
    <property type="project" value="InterPro"/>
</dbReference>
<dbReference type="PROSITE" id="PS00018">
    <property type="entry name" value="EF_HAND_1"/>
    <property type="match status" value="2"/>
</dbReference>
<feature type="compositionally biased region" description="Gly residues" evidence="6">
    <location>
        <begin position="894"/>
        <end position="904"/>
    </location>
</feature>
<keyword evidence="4" id="KW-0677">Repeat</keyword>
<dbReference type="GO" id="GO:0005737">
    <property type="term" value="C:cytoplasm"/>
    <property type="evidence" value="ECO:0007669"/>
    <property type="project" value="UniProtKB-SubCell"/>
</dbReference>
<feature type="compositionally biased region" description="Pro residues" evidence="6">
    <location>
        <begin position="709"/>
        <end position="728"/>
    </location>
</feature>
<evidence type="ECO:0000256" key="2">
    <source>
        <dbReference type="ARBA" id="ARBA00022490"/>
    </source>
</evidence>
<evidence type="ECO:0000259" key="7">
    <source>
        <dbReference type="PROSITE" id="PS50222"/>
    </source>
</evidence>
<feature type="compositionally biased region" description="Pro residues" evidence="6">
    <location>
        <begin position="1099"/>
        <end position="1116"/>
    </location>
</feature>
<feature type="region of interest" description="Disordered" evidence="6">
    <location>
        <begin position="628"/>
        <end position="653"/>
    </location>
</feature>
<feature type="compositionally biased region" description="Pro residues" evidence="6">
    <location>
        <begin position="31"/>
        <end position="40"/>
    </location>
</feature>